<dbReference type="InterPro" id="IPR036237">
    <property type="entry name" value="Xyl_isomerase-like_sf"/>
</dbReference>
<organism evidence="1 2">
    <name type="scientific">Cohnella soli</name>
    <dbReference type="NCBI Taxonomy" id="425005"/>
    <lineage>
        <taxon>Bacteria</taxon>
        <taxon>Bacillati</taxon>
        <taxon>Bacillota</taxon>
        <taxon>Bacilli</taxon>
        <taxon>Bacillales</taxon>
        <taxon>Paenibacillaceae</taxon>
        <taxon>Cohnella</taxon>
    </lineage>
</organism>
<gene>
    <name evidence="1" type="ORF">ACFPOF_30560</name>
</gene>
<comment type="caution">
    <text evidence="1">The sequence shown here is derived from an EMBL/GenBank/DDBJ whole genome shotgun (WGS) entry which is preliminary data.</text>
</comment>
<keyword evidence="1" id="KW-0413">Isomerase</keyword>
<name>A0ABW0I3E2_9BACL</name>
<dbReference type="EMBL" id="JBHSMI010000067">
    <property type="protein sequence ID" value="MFC5407090.1"/>
    <property type="molecule type" value="Genomic_DNA"/>
</dbReference>
<sequence length="289" mass="32940">MANQRLDVQMSWWAMDNLSEADRGQLTVERKVQMIAEGGFDGINGFLLKPEEADEWFDRLERYGLSFSLNAYPSSVEDLKIFLEKAATLRRADFVNMQVLKPFAVGEEALTLLRGLDEVARETGIPAFVETHRGTVTQDLIRTAEFVEVLPDLRLTIDYSHYVVAGELHSISPEAENWLGKLLPRTSSIHTRISNGEQIQIDGGVGDDKGEHPMVAHFARWWKEGMRHWRADPANEGRTFPVVIELGPPSYAITTDELGARTQEVSDRWRQSLYLMQLVRKQWAELELE</sequence>
<dbReference type="SUPFAM" id="SSF51658">
    <property type="entry name" value="Xylose isomerase-like"/>
    <property type="match status" value="1"/>
</dbReference>
<proteinExistence type="predicted"/>
<evidence type="ECO:0000313" key="1">
    <source>
        <dbReference type="EMBL" id="MFC5407090.1"/>
    </source>
</evidence>
<evidence type="ECO:0000313" key="2">
    <source>
        <dbReference type="Proteomes" id="UP001596113"/>
    </source>
</evidence>
<dbReference type="RefSeq" id="WP_378139439.1">
    <property type="nucleotide sequence ID" value="NZ_JBHSMI010000067.1"/>
</dbReference>
<dbReference type="Proteomes" id="UP001596113">
    <property type="component" value="Unassembled WGS sequence"/>
</dbReference>
<dbReference type="Gene3D" id="3.20.20.150">
    <property type="entry name" value="Divalent-metal-dependent TIM barrel enzymes"/>
    <property type="match status" value="1"/>
</dbReference>
<protein>
    <submittedName>
        <fullName evidence="1">Sugar phosphate isomerase/epimerase family protein</fullName>
    </submittedName>
</protein>
<accession>A0ABW0I3E2</accession>
<dbReference type="GO" id="GO:0016853">
    <property type="term" value="F:isomerase activity"/>
    <property type="evidence" value="ECO:0007669"/>
    <property type="project" value="UniProtKB-KW"/>
</dbReference>
<reference evidence="2" key="1">
    <citation type="journal article" date="2019" name="Int. J. Syst. Evol. Microbiol.">
        <title>The Global Catalogue of Microorganisms (GCM) 10K type strain sequencing project: providing services to taxonomists for standard genome sequencing and annotation.</title>
        <authorList>
            <consortium name="The Broad Institute Genomics Platform"/>
            <consortium name="The Broad Institute Genome Sequencing Center for Infectious Disease"/>
            <person name="Wu L."/>
            <person name="Ma J."/>
        </authorList>
    </citation>
    <scope>NUCLEOTIDE SEQUENCE [LARGE SCALE GENOMIC DNA]</scope>
    <source>
        <strain evidence="2">CGMCC 1.18575</strain>
    </source>
</reference>
<keyword evidence="2" id="KW-1185">Reference proteome</keyword>